<accession>A0A821WG62</accession>
<keyword evidence="2" id="KW-1185">Reference proteome</keyword>
<evidence type="ECO:0000313" key="2">
    <source>
        <dbReference type="Proteomes" id="UP000663880"/>
    </source>
</evidence>
<gene>
    <name evidence="1" type="ORF">PMACD_LOCUS13264</name>
</gene>
<reference evidence="1" key="1">
    <citation type="submission" date="2021-02" db="EMBL/GenBank/DDBJ databases">
        <authorList>
            <person name="Steward A R."/>
        </authorList>
    </citation>
    <scope>NUCLEOTIDE SEQUENCE</scope>
</reference>
<dbReference type="Proteomes" id="UP000663880">
    <property type="component" value="Unassembled WGS sequence"/>
</dbReference>
<dbReference type="AlphaFoldDB" id="A0A821WG62"/>
<comment type="caution">
    <text evidence="1">The sequence shown here is derived from an EMBL/GenBank/DDBJ whole genome shotgun (WGS) entry which is preliminary data.</text>
</comment>
<name>A0A821WG62_9NEOP</name>
<organism evidence="1 2">
    <name type="scientific">Pieris macdunnoughi</name>
    <dbReference type="NCBI Taxonomy" id="345717"/>
    <lineage>
        <taxon>Eukaryota</taxon>
        <taxon>Metazoa</taxon>
        <taxon>Ecdysozoa</taxon>
        <taxon>Arthropoda</taxon>
        <taxon>Hexapoda</taxon>
        <taxon>Insecta</taxon>
        <taxon>Pterygota</taxon>
        <taxon>Neoptera</taxon>
        <taxon>Endopterygota</taxon>
        <taxon>Lepidoptera</taxon>
        <taxon>Glossata</taxon>
        <taxon>Ditrysia</taxon>
        <taxon>Papilionoidea</taxon>
        <taxon>Pieridae</taxon>
        <taxon>Pierinae</taxon>
        <taxon>Pieris</taxon>
    </lineage>
</organism>
<sequence length="66" mass="7508">MCVRMSTASKRLITVGVFQVSSLEAPRRAVPGPTRLDLERRSLDLERELRVDRDSDASLDDRDHLV</sequence>
<proteinExistence type="predicted"/>
<dbReference type="EMBL" id="CAJOBZ010000061">
    <property type="protein sequence ID" value="CAF4923776.1"/>
    <property type="molecule type" value="Genomic_DNA"/>
</dbReference>
<evidence type="ECO:0000313" key="1">
    <source>
        <dbReference type="EMBL" id="CAF4923776.1"/>
    </source>
</evidence>
<protein>
    <submittedName>
        <fullName evidence="1">Uncharacterized protein</fullName>
    </submittedName>
</protein>